<evidence type="ECO:0008006" key="3">
    <source>
        <dbReference type="Google" id="ProtNLM"/>
    </source>
</evidence>
<proteinExistence type="predicted"/>
<evidence type="ECO:0000313" key="2">
    <source>
        <dbReference type="Proteomes" id="UP000019140"/>
    </source>
</evidence>
<dbReference type="Pfam" id="PF03136">
    <property type="entry name" value="Pup_ligase"/>
    <property type="match status" value="1"/>
</dbReference>
<dbReference type="HOGENOM" id="CLU_040524_0_1_7"/>
<gene>
    <name evidence="1" type="ORF">ETSY2_15830</name>
</gene>
<dbReference type="GO" id="GO:0019941">
    <property type="term" value="P:modification-dependent protein catabolic process"/>
    <property type="evidence" value="ECO:0007669"/>
    <property type="project" value="InterPro"/>
</dbReference>
<accession>W4M8G9</accession>
<evidence type="ECO:0000313" key="1">
    <source>
        <dbReference type="EMBL" id="ETX06659.1"/>
    </source>
</evidence>
<dbReference type="PANTHER" id="PTHR42307:SF3">
    <property type="entry name" value="PUP--PROTEIN LIGASE"/>
    <property type="match status" value="1"/>
</dbReference>
<keyword evidence="2" id="KW-1185">Reference proteome</keyword>
<name>W4M8G9_9BACT</name>
<dbReference type="EMBL" id="AZHX01000642">
    <property type="protein sequence ID" value="ETX06659.1"/>
    <property type="molecule type" value="Genomic_DNA"/>
</dbReference>
<protein>
    <recommendedName>
        <fullName evidence="3">Pup--protein ligase</fullName>
    </recommendedName>
</protein>
<dbReference type="GO" id="GO:0010498">
    <property type="term" value="P:proteasomal protein catabolic process"/>
    <property type="evidence" value="ECO:0007669"/>
    <property type="project" value="InterPro"/>
</dbReference>
<dbReference type="AlphaFoldDB" id="W4M8G9"/>
<organism evidence="1 2">
    <name type="scientific">Candidatus Entotheonella gemina</name>
    <dbReference type="NCBI Taxonomy" id="1429439"/>
    <lineage>
        <taxon>Bacteria</taxon>
        <taxon>Pseudomonadati</taxon>
        <taxon>Nitrospinota/Tectimicrobiota group</taxon>
        <taxon>Candidatus Tectimicrobiota</taxon>
        <taxon>Candidatus Entotheonellia</taxon>
        <taxon>Candidatus Entotheonellales</taxon>
        <taxon>Candidatus Entotheonellaceae</taxon>
        <taxon>Candidatus Entotheonella</taxon>
    </lineage>
</organism>
<feature type="non-terminal residue" evidence="1">
    <location>
        <position position="350"/>
    </location>
</feature>
<reference evidence="1 2" key="1">
    <citation type="journal article" date="2014" name="Nature">
        <title>An environmental bacterial taxon with a large and distinct metabolic repertoire.</title>
        <authorList>
            <person name="Wilson M.C."/>
            <person name="Mori T."/>
            <person name="Ruckert C."/>
            <person name="Uria A.R."/>
            <person name="Helf M.J."/>
            <person name="Takada K."/>
            <person name="Gernert C."/>
            <person name="Steffens U.A."/>
            <person name="Heycke N."/>
            <person name="Schmitt S."/>
            <person name="Rinke C."/>
            <person name="Helfrich E.J."/>
            <person name="Brachmann A.O."/>
            <person name="Gurgui C."/>
            <person name="Wakimoto T."/>
            <person name="Kracht M."/>
            <person name="Crusemann M."/>
            <person name="Hentschel U."/>
            <person name="Abe I."/>
            <person name="Matsunaga S."/>
            <person name="Kalinowski J."/>
            <person name="Takeyama H."/>
            <person name="Piel J."/>
        </authorList>
    </citation>
    <scope>NUCLEOTIDE SEQUENCE [LARGE SCALE GENOMIC DNA]</scope>
    <source>
        <strain evidence="2">TSY2</strain>
    </source>
</reference>
<dbReference type="GO" id="GO:0070490">
    <property type="term" value="P:protein pupylation"/>
    <property type="evidence" value="ECO:0007669"/>
    <property type="project" value="TreeGrafter"/>
</dbReference>
<sequence>MKKRIYGLENEFGIAFTSHGRRTLPSEKVVRYLFEKLITTEGFLNVFLENGARFYLDTGCHPEYATPECASPLDVTIYDKAGERILENLLQYAQGKVREEGFHGNLAIFKNNTDFVGNSYGCHENYLAERTSDFYYMAEQLIPFLVTRQIFTGAGKVFRTRRGTVFHISQRAQHIRQKISGTTTNERSIINTRDEPHAIKEKYRRLHIIVGDSNMSEYTTYLKIGTTAIILEMIEDDFITPNFSLRNPVRAIKDISRDLTCREQVPLNNGKKYSALELQKEYLDLAHRYYSTRQKSEIVSDILDKWEDVLTKLEEDPMQLHRKVDWVTKMNLLKAYGERTKQPSETSGDR</sequence>
<dbReference type="InterPro" id="IPR004347">
    <property type="entry name" value="Pup_ligase/deamidase"/>
</dbReference>
<dbReference type="PANTHER" id="PTHR42307">
    <property type="entry name" value="PUP DEAMIDASE/DEPUPYLASE"/>
    <property type="match status" value="1"/>
</dbReference>
<comment type="caution">
    <text evidence="1">The sequence shown here is derived from an EMBL/GenBank/DDBJ whole genome shotgun (WGS) entry which is preliminary data.</text>
</comment>
<dbReference type="GO" id="GO:0005524">
    <property type="term" value="F:ATP binding"/>
    <property type="evidence" value="ECO:0007669"/>
    <property type="project" value="TreeGrafter"/>
</dbReference>
<dbReference type="Proteomes" id="UP000019140">
    <property type="component" value="Unassembled WGS sequence"/>
</dbReference>